<dbReference type="Gene3D" id="1.20.1740.10">
    <property type="entry name" value="Amino acid/polyamine transporter I"/>
    <property type="match status" value="1"/>
</dbReference>
<feature type="transmembrane region" description="Helical" evidence="6">
    <location>
        <begin position="178"/>
        <end position="199"/>
    </location>
</feature>
<dbReference type="Proteomes" id="UP000009328">
    <property type="component" value="Unassembled WGS sequence"/>
</dbReference>
<comment type="caution">
    <text evidence="8">The sequence shown here is derived from an EMBL/GenBank/DDBJ whole genome shotgun (WGS) entry which is preliminary data.</text>
</comment>
<comment type="subcellular location">
    <subcellularLocation>
        <location evidence="1">Membrane</location>
        <topology evidence="1">Multi-pass membrane protein</topology>
    </subcellularLocation>
</comment>
<evidence type="ECO:0000256" key="2">
    <source>
        <dbReference type="ARBA" id="ARBA00022692"/>
    </source>
</evidence>
<feature type="transmembrane region" description="Helical" evidence="6">
    <location>
        <begin position="510"/>
        <end position="529"/>
    </location>
</feature>
<dbReference type="InterPro" id="IPR004841">
    <property type="entry name" value="AA-permease/SLC12A_dom"/>
</dbReference>
<dbReference type="InParanoid" id="K0KA62"/>
<feature type="transmembrane region" description="Helical" evidence="6">
    <location>
        <begin position="211"/>
        <end position="228"/>
    </location>
</feature>
<feature type="domain" description="Amino acid permease/ SLC12A" evidence="7">
    <location>
        <begin position="69"/>
        <end position="534"/>
    </location>
</feature>
<keyword evidence="4 6" id="KW-0472">Membrane</keyword>
<evidence type="ECO:0000256" key="6">
    <source>
        <dbReference type="SAM" id="Phobius"/>
    </source>
</evidence>
<feature type="transmembrane region" description="Helical" evidence="6">
    <location>
        <begin position="432"/>
        <end position="457"/>
    </location>
</feature>
<protein>
    <submittedName>
        <fullName evidence="8">General amino acid permease</fullName>
    </submittedName>
</protein>
<organism evidence="8 9">
    <name type="scientific">Wickerhamomyces ciferrii (strain ATCC 14091 / BCRC 22168 / CBS 111 / JCM 3599 / NBRC 0793 / NRRL Y-1031 F-60-10)</name>
    <name type="common">Yeast</name>
    <name type="synonym">Pichia ciferrii</name>
    <dbReference type="NCBI Taxonomy" id="1206466"/>
    <lineage>
        <taxon>Eukaryota</taxon>
        <taxon>Fungi</taxon>
        <taxon>Dikarya</taxon>
        <taxon>Ascomycota</taxon>
        <taxon>Saccharomycotina</taxon>
        <taxon>Saccharomycetes</taxon>
        <taxon>Phaffomycetales</taxon>
        <taxon>Wickerhamomycetaceae</taxon>
        <taxon>Wickerhamomyces</taxon>
    </lineage>
</organism>
<feature type="transmembrane region" description="Helical" evidence="6">
    <location>
        <begin position="69"/>
        <end position="92"/>
    </location>
</feature>
<dbReference type="GO" id="GO:0016020">
    <property type="term" value="C:membrane"/>
    <property type="evidence" value="ECO:0007669"/>
    <property type="project" value="UniProtKB-SubCell"/>
</dbReference>
<keyword evidence="2 6" id="KW-0812">Transmembrane</keyword>
<feature type="transmembrane region" description="Helical" evidence="6">
    <location>
        <begin position="478"/>
        <end position="498"/>
    </location>
</feature>
<evidence type="ECO:0000259" key="7">
    <source>
        <dbReference type="Pfam" id="PF00324"/>
    </source>
</evidence>
<feature type="transmembrane region" description="Helical" evidence="6">
    <location>
        <begin position="397"/>
        <end position="420"/>
    </location>
</feature>
<accession>K0KA62</accession>
<proteinExistence type="predicted"/>
<dbReference type="EMBL" id="CAIF01000029">
    <property type="protein sequence ID" value="CCH41815.1"/>
    <property type="molecule type" value="Genomic_DNA"/>
</dbReference>
<evidence type="ECO:0000256" key="5">
    <source>
        <dbReference type="SAM" id="MobiDB-lite"/>
    </source>
</evidence>
<feature type="compositionally biased region" description="Basic and acidic residues" evidence="5">
    <location>
        <begin position="7"/>
        <end position="23"/>
    </location>
</feature>
<dbReference type="AlphaFoldDB" id="K0KA62"/>
<keyword evidence="9" id="KW-1185">Reference proteome</keyword>
<dbReference type="PIRSF" id="PIRSF006060">
    <property type="entry name" value="AA_transporter"/>
    <property type="match status" value="1"/>
</dbReference>
<keyword evidence="3 6" id="KW-1133">Transmembrane helix</keyword>
<feature type="transmembrane region" description="Helical" evidence="6">
    <location>
        <begin position="98"/>
        <end position="126"/>
    </location>
</feature>
<feature type="region of interest" description="Disordered" evidence="5">
    <location>
        <begin position="1"/>
        <end position="59"/>
    </location>
</feature>
<dbReference type="GO" id="GO:0015171">
    <property type="term" value="F:amino acid transmembrane transporter activity"/>
    <property type="evidence" value="ECO:0007669"/>
    <property type="project" value="TreeGrafter"/>
</dbReference>
<evidence type="ECO:0000256" key="3">
    <source>
        <dbReference type="ARBA" id="ARBA00022989"/>
    </source>
</evidence>
<dbReference type="STRING" id="1206466.K0KA62"/>
<gene>
    <name evidence="8" type="primary">AGP3</name>
    <name evidence="8" type="ORF">BN7_1354</name>
</gene>
<feature type="transmembrane region" description="Helical" evidence="6">
    <location>
        <begin position="300"/>
        <end position="321"/>
    </location>
</feature>
<sequence>MGLFANSKDDRKPESIDLEKKIDSSSSSLPGIGSSSSDTAHGESASVEEFETGGGENGSVKRTLAPSTIYFIAVGSSIGTALFVTIGKGLAFGGPLSLLMAFCLWTGVIAIVVGAVGEMVCFLPVAAPFQQMAGRCVDEAFELTVAFNYYIFTSIAIPFEITAVNGMIHFWADNYSPGITFAAQIALYVGLNVFAVKYFGQSELHLCATKLLLAVGLIAFTFVTMVGGNPQHEAYGFRYWNNPGPLAERFVGGSMGKFHGFMGAMNSACFTIVGPDYVAMVASEAGGQTRKVLSKTFKIVAWRMTVFFIFGALCVGILLPYNDPKLDAMANGSGGESASYAPYVIAMTNMKIKVLPHIINVGCLFSALSAGNAYFYCSTRALYGAAKRGFAPKFLTYCTKSGIPIYTVGAAFCWGSLALLQLGSGSSQVLTWIVNILSGAQIINYLFMLITYLGFHYACKAQGIAKSVFHYKAFLQPYLSYFSAFIISCMVGALGYSVFMPGKWSVSDFLTYYLMPLLDLVIFVIYKLVKRTKMVHPSAADIYTGIEEVELHEQQYLESLESKDENSASENSLVDKLVHRFL</sequence>
<evidence type="ECO:0000313" key="9">
    <source>
        <dbReference type="Proteomes" id="UP000009328"/>
    </source>
</evidence>
<dbReference type="Pfam" id="PF00324">
    <property type="entry name" value="AA_permease"/>
    <property type="match status" value="1"/>
</dbReference>
<dbReference type="eggNOG" id="KOG1286">
    <property type="taxonomic scope" value="Eukaryota"/>
</dbReference>
<dbReference type="PANTHER" id="PTHR43341:SF15">
    <property type="entry name" value="GENERAL AMINO ACID PERMEASE AGP2"/>
    <property type="match status" value="1"/>
</dbReference>
<feature type="transmembrane region" description="Helical" evidence="6">
    <location>
        <begin position="357"/>
        <end position="377"/>
    </location>
</feature>
<dbReference type="HOGENOM" id="CLU_007946_12_1_1"/>
<evidence type="ECO:0000256" key="1">
    <source>
        <dbReference type="ARBA" id="ARBA00004141"/>
    </source>
</evidence>
<evidence type="ECO:0000313" key="8">
    <source>
        <dbReference type="EMBL" id="CCH41815.1"/>
    </source>
</evidence>
<feature type="transmembrane region" description="Helical" evidence="6">
    <location>
        <begin position="258"/>
        <end position="279"/>
    </location>
</feature>
<name>K0KA62_WICCF</name>
<reference evidence="8 9" key="1">
    <citation type="journal article" date="2012" name="Eukaryot. Cell">
        <title>Draft genome sequence of Wickerhamomyces ciferrii NRRL Y-1031 F-60-10.</title>
        <authorList>
            <person name="Schneider J."/>
            <person name="Andrea H."/>
            <person name="Blom J."/>
            <person name="Jaenicke S."/>
            <person name="Ruckert C."/>
            <person name="Schorsch C."/>
            <person name="Szczepanowski R."/>
            <person name="Farwick M."/>
            <person name="Goesmann A."/>
            <person name="Puhler A."/>
            <person name="Schaffer S."/>
            <person name="Tauch A."/>
            <person name="Kohler T."/>
            <person name="Brinkrolf K."/>
        </authorList>
    </citation>
    <scope>NUCLEOTIDE SEQUENCE [LARGE SCALE GENOMIC DNA]</scope>
    <source>
        <strain evidence="9">ATCC 14091 / BCRC 22168 / CBS 111 / JCM 3599 / NBRC 0793 / NRRL Y-1031 F-60-10</strain>
    </source>
</reference>
<feature type="transmembrane region" description="Helical" evidence="6">
    <location>
        <begin position="147"/>
        <end position="172"/>
    </location>
</feature>
<dbReference type="InterPro" id="IPR050524">
    <property type="entry name" value="APC_YAT"/>
</dbReference>
<feature type="compositionally biased region" description="Low complexity" evidence="5">
    <location>
        <begin position="24"/>
        <end position="38"/>
    </location>
</feature>
<evidence type="ECO:0000256" key="4">
    <source>
        <dbReference type="ARBA" id="ARBA00023136"/>
    </source>
</evidence>
<dbReference type="PANTHER" id="PTHR43341">
    <property type="entry name" value="AMINO ACID PERMEASE"/>
    <property type="match status" value="1"/>
</dbReference>